<dbReference type="InterPro" id="IPR000014">
    <property type="entry name" value="PAS"/>
</dbReference>
<dbReference type="InterPro" id="IPR000700">
    <property type="entry name" value="PAS-assoc_C"/>
</dbReference>
<dbReference type="Pfam" id="PF00990">
    <property type="entry name" value="GGDEF"/>
    <property type="match status" value="1"/>
</dbReference>
<name>A0ABY4TSG3_9SPHN</name>
<dbReference type="Proteomes" id="UP001055580">
    <property type="component" value="Chromosome"/>
</dbReference>
<proteinExistence type="predicted"/>
<accession>A0ABY4TSG3</accession>
<dbReference type="SMART" id="SM00065">
    <property type="entry name" value="GAF"/>
    <property type="match status" value="1"/>
</dbReference>
<dbReference type="PROSITE" id="PS50887">
    <property type="entry name" value="GGDEF"/>
    <property type="match status" value="1"/>
</dbReference>
<dbReference type="InterPro" id="IPR003018">
    <property type="entry name" value="GAF"/>
</dbReference>
<organism evidence="4 5">
    <name type="scientific">Sphingomonas donggukensis</name>
    <dbReference type="NCBI Taxonomy" id="2949093"/>
    <lineage>
        <taxon>Bacteria</taxon>
        <taxon>Pseudomonadati</taxon>
        <taxon>Pseudomonadota</taxon>
        <taxon>Alphaproteobacteria</taxon>
        <taxon>Sphingomonadales</taxon>
        <taxon>Sphingomonadaceae</taxon>
        <taxon>Sphingomonas</taxon>
    </lineage>
</organism>
<dbReference type="Gene3D" id="3.30.450.20">
    <property type="entry name" value="PAS domain"/>
    <property type="match status" value="1"/>
</dbReference>
<dbReference type="InterPro" id="IPR043128">
    <property type="entry name" value="Rev_trsase/Diguanyl_cyclase"/>
</dbReference>
<dbReference type="PANTHER" id="PTHR44757">
    <property type="entry name" value="DIGUANYLATE CYCLASE DGCP"/>
    <property type="match status" value="1"/>
</dbReference>
<dbReference type="Gene3D" id="3.30.70.270">
    <property type="match status" value="1"/>
</dbReference>
<keyword evidence="1" id="KW-0175">Coiled coil</keyword>
<dbReference type="CDD" id="cd01949">
    <property type="entry name" value="GGDEF"/>
    <property type="match status" value="1"/>
</dbReference>
<dbReference type="InterPro" id="IPR000160">
    <property type="entry name" value="GGDEF_dom"/>
</dbReference>
<dbReference type="PROSITE" id="PS50113">
    <property type="entry name" value="PAC"/>
    <property type="match status" value="1"/>
</dbReference>
<dbReference type="InterPro" id="IPR052155">
    <property type="entry name" value="Biofilm_reg_signaling"/>
</dbReference>
<dbReference type="InterPro" id="IPR029016">
    <property type="entry name" value="GAF-like_dom_sf"/>
</dbReference>
<gene>
    <name evidence="4" type="ORF">M9980_09225</name>
</gene>
<dbReference type="CDD" id="cd00130">
    <property type="entry name" value="PAS"/>
    <property type="match status" value="1"/>
</dbReference>
<dbReference type="EC" id="2.7.7.65" evidence="4"/>
<dbReference type="EMBL" id="CP098401">
    <property type="protein sequence ID" value="URW74755.1"/>
    <property type="molecule type" value="Genomic_DNA"/>
</dbReference>
<dbReference type="GO" id="GO:0052621">
    <property type="term" value="F:diguanylate cyclase activity"/>
    <property type="evidence" value="ECO:0007669"/>
    <property type="project" value="UniProtKB-EC"/>
</dbReference>
<evidence type="ECO:0000256" key="1">
    <source>
        <dbReference type="SAM" id="Coils"/>
    </source>
</evidence>
<keyword evidence="5" id="KW-1185">Reference proteome</keyword>
<feature type="coiled-coil region" evidence="1">
    <location>
        <begin position="156"/>
        <end position="183"/>
    </location>
</feature>
<evidence type="ECO:0000313" key="5">
    <source>
        <dbReference type="Proteomes" id="UP001055580"/>
    </source>
</evidence>
<evidence type="ECO:0000259" key="2">
    <source>
        <dbReference type="PROSITE" id="PS50113"/>
    </source>
</evidence>
<keyword evidence="4" id="KW-0548">Nucleotidyltransferase</keyword>
<dbReference type="SMART" id="SM00267">
    <property type="entry name" value="GGDEF"/>
    <property type="match status" value="1"/>
</dbReference>
<dbReference type="SUPFAM" id="SSF55785">
    <property type="entry name" value="PYP-like sensor domain (PAS domain)"/>
    <property type="match status" value="1"/>
</dbReference>
<feature type="domain" description="GGDEF" evidence="3">
    <location>
        <begin position="340"/>
        <end position="472"/>
    </location>
</feature>
<dbReference type="InterPro" id="IPR013655">
    <property type="entry name" value="PAS_fold_3"/>
</dbReference>
<evidence type="ECO:0000259" key="3">
    <source>
        <dbReference type="PROSITE" id="PS50887"/>
    </source>
</evidence>
<dbReference type="Pfam" id="PF01590">
    <property type="entry name" value="GAF"/>
    <property type="match status" value="1"/>
</dbReference>
<dbReference type="InterPro" id="IPR035965">
    <property type="entry name" value="PAS-like_dom_sf"/>
</dbReference>
<dbReference type="RefSeq" id="WP_250749702.1">
    <property type="nucleotide sequence ID" value="NZ_CP098401.1"/>
</dbReference>
<sequence length="484" mass="52056">MPDPTPDMARDASRLRALATLDLAGMPPEREFEALAALAAALLDCPIGMVTLIDRDRQWVAAAVGSDLTEVRRSEAFCNHTIESAAPLVVGDATRDPRFADNPFVTGSAGVRAYAGQAISAIDPATGSSVPVGAVCAVDTSARGFGAAHHSALDHLRQLAEALLEARALRHQAEAQAEALRRTDRAFRQAERMAQIGSWRLALEDDAVTWSEGVFRIYDLDPSGAPPLQNALEFFPPHARAQVTESLANTIETGAPFDIEVDFLTAKGRQRRVRSMGEIELKDGRPDSVVGVFQDVTDRHAIEESLRRSATIDVLTAIANRAAFTAEIERAVDAARVTNDPLALILVDLDRFKAINDGHGHLVGDDVLRAAGRRLRRVAPVGGFAARLGGDEFALLLTGRAAAQVDEVAERLRIELTMPVHVGGWAIETSATIGHASLCEDVDGPRALIHRADTALYHAKRSARGSVTAWGRMRPGERRRADAA</sequence>
<dbReference type="SUPFAM" id="SSF55781">
    <property type="entry name" value="GAF domain-like"/>
    <property type="match status" value="1"/>
</dbReference>
<keyword evidence="4" id="KW-0808">Transferase</keyword>
<dbReference type="PANTHER" id="PTHR44757:SF2">
    <property type="entry name" value="BIOFILM ARCHITECTURE MAINTENANCE PROTEIN MBAA"/>
    <property type="match status" value="1"/>
</dbReference>
<protein>
    <submittedName>
        <fullName evidence="4">Diguanylate cyclase</fullName>
        <ecNumber evidence="4">2.7.7.65</ecNumber>
    </submittedName>
</protein>
<dbReference type="NCBIfam" id="TIGR00254">
    <property type="entry name" value="GGDEF"/>
    <property type="match status" value="1"/>
</dbReference>
<dbReference type="SUPFAM" id="SSF55073">
    <property type="entry name" value="Nucleotide cyclase"/>
    <property type="match status" value="1"/>
</dbReference>
<feature type="domain" description="PAC" evidence="2">
    <location>
        <begin position="257"/>
        <end position="308"/>
    </location>
</feature>
<reference evidence="4" key="1">
    <citation type="submission" date="2022-05" db="EMBL/GenBank/DDBJ databases">
        <title>Sphingomonas sp. strain RMG20 Genome sequencing and assembly.</title>
        <authorList>
            <person name="Kim I."/>
        </authorList>
    </citation>
    <scope>NUCLEOTIDE SEQUENCE</scope>
    <source>
        <strain evidence="4">RMG20</strain>
    </source>
</reference>
<dbReference type="Pfam" id="PF08447">
    <property type="entry name" value="PAS_3"/>
    <property type="match status" value="1"/>
</dbReference>
<dbReference type="InterPro" id="IPR029787">
    <property type="entry name" value="Nucleotide_cyclase"/>
</dbReference>
<dbReference type="Gene3D" id="3.30.450.40">
    <property type="match status" value="1"/>
</dbReference>
<evidence type="ECO:0000313" key="4">
    <source>
        <dbReference type="EMBL" id="URW74755.1"/>
    </source>
</evidence>